<dbReference type="AlphaFoldDB" id="A0AA38S8B3"/>
<dbReference type="Pfam" id="PF25026">
    <property type="entry name" value="Asd-4"/>
    <property type="match status" value="1"/>
</dbReference>
<dbReference type="SMART" id="SM00401">
    <property type="entry name" value="ZnF_GATA"/>
    <property type="match status" value="1"/>
</dbReference>
<keyword evidence="5" id="KW-0805">Transcription regulation</keyword>
<feature type="compositionally biased region" description="Low complexity" evidence="9">
    <location>
        <begin position="62"/>
        <end position="80"/>
    </location>
</feature>
<gene>
    <name evidence="11" type="ORF">NKR19_g3670</name>
</gene>
<organism evidence="11 12">
    <name type="scientific">Coniochaeta hoffmannii</name>
    <dbReference type="NCBI Taxonomy" id="91930"/>
    <lineage>
        <taxon>Eukaryota</taxon>
        <taxon>Fungi</taxon>
        <taxon>Dikarya</taxon>
        <taxon>Ascomycota</taxon>
        <taxon>Pezizomycotina</taxon>
        <taxon>Sordariomycetes</taxon>
        <taxon>Sordariomycetidae</taxon>
        <taxon>Coniochaetales</taxon>
        <taxon>Coniochaetaceae</taxon>
        <taxon>Coniochaeta</taxon>
    </lineage>
</organism>
<dbReference type="PRINTS" id="PR00619">
    <property type="entry name" value="GATAZNFINGER"/>
</dbReference>
<keyword evidence="7" id="KW-0539">Nucleus</keyword>
<comment type="caution">
    <text evidence="11">The sequence shown here is derived from an EMBL/GenBank/DDBJ whole genome shotgun (WGS) entry which is preliminary data.</text>
</comment>
<dbReference type="InterPro" id="IPR056998">
    <property type="entry name" value="Asd-4/GZF3_helical"/>
</dbReference>
<dbReference type="InterPro" id="IPR039355">
    <property type="entry name" value="Transcription_factor_GATA"/>
</dbReference>
<reference evidence="11" key="1">
    <citation type="submission" date="2022-07" db="EMBL/GenBank/DDBJ databases">
        <title>Fungi with potential for degradation of polypropylene.</title>
        <authorList>
            <person name="Gostincar C."/>
        </authorList>
    </citation>
    <scope>NUCLEOTIDE SEQUENCE</scope>
    <source>
        <strain evidence="11">EXF-13287</strain>
    </source>
</reference>
<evidence type="ECO:0000256" key="1">
    <source>
        <dbReference type="ARBA" id="ARBA00004123"/>
    </source>
</evidence>
<comment type="subcellular location">
    <subcellularLocation>
        <location evidence="1">Nucleus</location>
    </subcellularLocation>
</comment>
<dbReference type="PANTHER" id="PTHR10071">
    <property type="entry name" value="TRANSCRIPTION FACTOR GATA FAMILY MEMBER"/>
    <property type="match status" value="1"/>
</dbReference>
<sequence length="430" mass="45351">MMEEHQVPQQAEAGDESIAAPTPEPASAPAPLPSPVVMDVIAGPDSAGPAPMPTILEPLSRPTSTSTQASAPQAPSSLQQLPGISSLQTSQSVDQQIASYQQQPISSTNPSYNPPHYARSSPASTAGPGGNPGLPTCQNCATSTTPLWRRDEMGSVLCNACGLFLKLHGRPRPISLKTDVIKSRNRVKTSRNDLAKQKKAPAFPPVSDLPGADNTGANIPAGASGLAGRRPSGRSANGHVDDNSPISRTGTPNMYNMVYPDMDGSQFQPQAGMAFAMSAADGRVATDLNGEHPPTQETILAENASLKTRVSELEVIQELYRGRLQQLESDETNVGHTVAQLREQLAGATQTETQLRNELEESHHRENMLKRRLDELELELKEAKGASETAENGRPAKKPRIEEPAAAAAAAAAAAEEASEPVAAAPQEAS</sequence>
<evidence type="ECO:0000256" key="5">
    <source>
        <dbReference type="ARBA" id="ARBA00023015"/>
    </source>
</evidence>
<feature type="domain" description="GATA-type" evidence="10">
    <location>
        <begin position="137"/>
        <end position="184"/>
    </location>
</feature>
<dbReference type="EMBL" id="JANBVN010000042">
    <property type="protein sequence ID" value="KAJ9158084.1"/>
    <property type="molecule type" value="Genomic_DNA"/>
</dbReference>
<dbReference type="InterPro" id="IPR013088">
    <property type="entry name" value="Znf_NHR/GATA"/>
</dbReference>
<evidence type="ECO:0000313" key="11">
    <source>
        <dbReference type="EMBL" id="KAJ9158084.1"/>
    </source>
</evidence>
<dbReference type="Pfam" id="PF00320">
    <property type="entry name" value="GATA"/>
    <property type="match status" value="1"/>
</dbReference>
<accession>A0AA38S8B3</accession>
<evidence type="ECO:0000256" key="8">
    <source>
        <dbReference type="PROSITE-ProRule" id="PRU00094"/>
    </source>
</evidence>
<feature type="compositionally biased region" description="Pro residues" evidence="9">
    <location>
        <begin position="22"/>
        <end position="34"/>
    </location>
</feature>
<dbReference type="GO" id="GO:0000981">
    <property type="term" value="F:DNA-binding transcription factor activity, RNA polymerase II-specific"/>
    <property type="evidence" value="ECO:0007669"/>
    <property type="project" value="TreeGrafter"/>
</dbReference>
<dbReference type="FunFam" id="3.30.50.10:FF:000007">
    <property type="entry name" value="Nitrogen regulatory AreA, N-terminal"/>
    <property type="match status" value="1"/>
</dbReference>
<evidence type="ECO:0000256" key="4">
    <source>
        <dbReference type="ARBA" id="ARBA00022833"/>
    </source>
</evidence>
<feature type="compositionally biased region" description="Low complexity" evidence="9">
    <location>
        <begin position="404"/>
        <end position="430"/>
    </location>
</feature>
<keyword evidence="6" id="KW-0804">Transcription</keyword>
<evidence type="ECO:0000259" key="10">
    <source>
        <dbReference type="PROSITE" id="PS50114"/>
    </source>
</evidence>
<keyword evidence="3 8" id="KW-0863">Zinc-finger</keyword>
<dbReference type="PANTHER" id="PTHR10071:SF338">
    <property type="entry name" value="GATA-TYPE DOMAIN-CONTAINING PROTEIN"/>
    <property type="match status" value="1"/>
</dbReference>
<keyword evidence="2" id="KW-0479">Metal-binding</keyword>
<keyword evidence="4" id="KW-0862">Zinc</keyword>
<evidence type="ECO:0000256" key="2">
    <source>
        <dbReference type="ARBA" id="ARBA00022723"/>
    </source>
</evidence>
<evidence type="ECO:0000256" key="9">
    <source>
        <dbReference type="SAM" id="MobiDB-lite"/>
    </source>
</evidence>
<evidence type="ECO:0000313" key="12">
    <source>
        <dbReference type="Proteomes" id="UP001174691"/>
    </source>
</evidence>
<dbReference type="GO" id="GO:0045944">
    <property type="term" value="P:positive regulation of transcription by RNA polymerase II"/>
    <property type="evidence" value="ECO:0007669"/>
    <property type="project" value="TreeGrafter"/>
</dbReference>
<evidence type="ECO:0000256" key="6">
    <source>
        <dbReference type="ARBA" id="ARBA00023163"/>
    </source>
</evidence>
<feature type="region of interest" description="Disordered" evidence="9">
    <location>
        <begin position="104"/>
        <end position="130"/>
    </location>
</feature>
<evidence type="ECO:0000256" key="7">
    <source>
        <dbReference type="ARBA" id="ARBA00023242"/>
    </source>
</evidence>
<protein>
    <submittedName>
        <fullName evidence="11">GATA type zinc finger protein asd-4</fullName>
    </submittedName>
</protein>
<dbReference type="SUPFAM" id="SSF57716">
    <property type="entry name" value="Glucocorticoid receptor-like (DNA-binding domain)"/>
    <property type="match status" value="1"/>
</dbReference>
<feature type="region of interest" description="Disordered" evidence="9">
    <location>
        <begin position="187"/>
        <end position="251"/>
    </location>
</feature>
<dbReference type="Gene3D" id="3.30.50.10">
    <property type="entry name" value="Erythroid Transcription Factor GATA-1, subunit A"/>
    <property type="match status" value="1"/>
</dbReference>
<feature type="region of interest" description="Disordered" evidence="9">
    <location>
        <begin position="382"/>
        <end position="430"/>
    </location>
</feature>
<dbReference type="PROSITE" id="PS00344">
    <property type="entry name" value="GATA_ZN_FINGER_1"/>
    <property type="match status" value="1"/>
</dbReference>
<dbReference type="GO" id="GO:0005634">
    <property type="term" value="C:nucleus"/>
    <property type="evidence" value="ECO:0007669"/>
    <property type="project" value="UniProtKB-SubCell"/>
</dbReference>
<dbReference type="GO" id="GO:0000978">
    <property type="term" value="F:RNA polymerase II cis-regulatory region sequence-specific DNA binding"/>
    <property type="evidence" value="ECO:0007669"/>
    <property type="project" value="TreeGrafter"/>
</dbReference>
<dbReference type="GO" id="GO:0000122">
    <property type="term" value="P:negative regulation of transcription by RNA polymerase II"/>
    <property type="evidence" value="ECO:0007669"/>
    <property type="project" value="TreeGrafter"/>
</dbReference>
<name>A0AA38S8B3_9PEZI</name>
<dbReference type="GO" id="GO:0008270">
    <property type="term" value="F:zinc ion binding"/>
    <property type="evidence" value="ECO:0007669"/>
    <property type="project" value="UniProtKB-KW"/>
</dbReference>
<dbReference type="InterPro" id="IPR000679">
    <property type="entry name" value="Znf_GATA"/>
</dbReference>
<evidence type="ECO:0000256" key="3">
    <source>
        <dbReference type="ARBA" id="ARBA00022771"/>
    </source>
</evidence>
<dbReference type="CDD" id="cd00202">
    <property type="entry name" value="ZnF_GATA"/>
    <property type="match status" value="1"/>
</dbReference>
<feature type="region of interest" description="Disordered" evidence="9">
    <location>
        <begin position="1"/>
        <end position="80"/>
    </location>
</feature>
<dbReference type="PROSITE" id="PS50114">
    <property type="entry name" value="GATA_ZN_FINGER_2"/>
    <property type="match status" value="1"/>
</dbReference>
<dbReference type="Proteomes" id="UP001174691">
    <property type="component" value="Unassembled WGS sequence"/>
</dbReference>
<keyword evidence="12" id="KW-1185">Reference proteome</keyword>
<proteinExistence type="predicted"/>